<evidence type="ECO:0000313" key="4">
    <source>
        <dbReference type="Proteomes" id="UP001611383"/>
    </source>
</evidence>
<keyword evidence="4" id="KW-1185">Reference proteome</keyword>
<name>A0ABY9WLD8_9BACT</name>
<dbReference type="Gene3D" id="3.10.50.30">
    <property type="entry name" value="Transcription elongation factor, GreA/GreB, C-terminal domain"/>
    <property type="match status" value="1"/>
</dbReference>
<keyword evidence="3" id="KW-0418">Kinase</keyword>
<dbReference type="InterPro" id="IPR001437">
    <property type="entry name" value="Tscrpt_elong_fac_GreA/B_C"/>
</dbReference>
<dbReference type="Pfam" id="PF14760">
    <property type="entry name" value="Rnk_N"/>
    <property type="match status" value="1"/>
</dbReference>
<evidence type="ECO:0000259" key="1">
    <source>
        <dbReference type="Pfam" id="PF01272"/>
    </source>
</evidence>
<evidence type="ECO:0000259" key="2">
    <source>
        <dbReference type="Pfam" id="PF14760"/>
    </source>
</evidence>
<dbReference type="SUPFAM" id="SSF54534">
    <property type="entry name" value="FKBP-like"/>
    <property type="match status" value="1"/>
</dbReference>
<evidence type="ECO:0000313" key="3">
    <source>
        <dbReference type="EMBL" id="WNG44642.1"/>
    </source>
</evidence>
<dbReference type="PANTHER" id="PTHR30437:SF5">
    <property type="entry name" value="REGULATOR OF NUCLEOSIDE DIPHOSPHATE KINASE"/>
    <property type="match status" value="1"/>
</dbReference>
<dbReference type="InterPro" id="IPR036953">
    <property type="entry name" value="GreA/GreB_C_sf"/>
</dbReference>
<dbReference type="InterPro" id="IPR023459">
    <property type="entry name" value="Tscrpt_elong_fac_GreA/B_fam"/>
</dbReference>
<organism evidence="3 4">
    <name type="scientific">Archangium minus</name>
    <dbReference type="NCBI Taxonomy" id="83450"/>
    <lineage>
        <taxon>Bacteria</taxon>
        <taxon>Pseudomonadati</taxon>
        <taxon>Myxococcota</taxon>
        <taxon>Myxococcia</taxon>
        <taxon>Myxococcales</taxon>
        <taxon>Cystobacterineae</taxon>
        <taxon>Archangiaceae</taxon>
        <taxon>Archangium</taxon>
    </lineage>
</organism>
<dbReference type="PANTHER" id="PTHR30437">
    <property type="entry name" value="TRANSCRIPTION ELONGATION FACTOR GREA"/>
    <property type="match status" value="1"/>
</dbReference>
<sequence length="138" mass="15225">MTQARHVLVTETDLERLQRLIELCSDGRTAELVEMLEQELALAEVKSSQDIPSDVVTMNSTVVFEDEESGVLRRVTLCYPRDARSDEGRISVIAPIGSALLGLSVGQSIEWPVPGGRTKRLRVVAVPYQPEASGHFHL</sequence>
<protein>
    <submittedName>
        <fullName evidence="3">Nucleoside diphosphate kinase regulator</fullName>
    </submittedName>
</protein>
<dbReference type="RefSeq" id="WP_395817893.1">
    <property type="nucleotide sequence ID" value="NZ_CP043494.1"/>
</dbReference>
<dbReference type="EMBL" id="CP043494">
    <property type="protein sequence ID" value="WNG44642.1"/>
    <property type="molecule type" value="Genomic_DNA"/>
</dbReference>
<dbReference type="InterPro" id="IPR029462">
    <property type="entry name" value="Rnk_N"/>
</dbReference>
<dbReference type="NCBIfam" id="NF004396">
    <property type="entry name" value="PRK05753.1"/>
    <property type="match status" value="1"/>
</dbReference>
<feature type="domain" description="Transcription elongation factor GreA/GreB C-terminal" evidence="1">
    <location>
        <begin position="52"/>
        <end position="127"/>
    </location>
</feature>
<accession>A0ABY9WLD8</accession>
<gene>
    <name evidence="3" type="ORF">F0U60_11505</name>
</gene>
<proteinExistence type="predicted"/>
<dbReference type="GO" id="GO:0016301">
    <property type="term" value="F:kinase activity"/>
    <property type="evidence" value="ECO:0007669"/>
    <property type="project" value="UniProtKB-KW"/>
</dbReference>
<dbReference type="Pfam" id="PF01272">
    <property type="entry name" value="GreA_GreB"/>
    <property type="match status" value="1"/>
</dbReference>
<reference evidence="3 4" key="1">
    <citation type="submission" date="2019-08" db="EMBL/GenBank/DDBJ databases">
        <title>Archangium and Cystobacter genomes.</title>
        <authorList>
            <person name="Chen I.-C.K."/>
            <person name="Wielgoss S."/>
        </authorList>
    </citation>
    <scope>NUCLEOTIDE SEQUENCE [LARGE SCALE GENOMIC DNA]</scope>
    <source>
        <strain evidence="3 4">Cbm 6</strain>
    </source>
</reference>
<keyword evidence="3" id="KW-0808">Transferase</keyword>
<dbReference type="Proteomes" id="UP001611383">
    <property type="component" value="Chromosome"/>
</dbReference>
<feature type="domain" description="Regulator of nucleoside diphosphate kinase N-terminal" evidence="2">
    <location>
        <begin position="6"/>
        <end position="45"/>
    </location>
</feature>